<proteinExistence type="predicted"/>
<gene>
    <name evidence="3" type="ORF">SAMN06264849_11529</name>
</gene>
<evidence type="ECO:0000256" key="1">
    <source>
        <dbReference type="ARBA" id="ARBA00022801"/>
    </source>
</evidence>
<dbReference type="CDD" id="cd02696">
    <property type="entry name" value="MurNAc-LAA"/>
    <property type="match status" value="1"/>
</dbReference>
<dbReference type="GO" id="GO:0009253">
    <property type="term" value="P:peptidoglycan catabolic process"/>
    <property type="evidence" value="ECO:0007669"/>
    <property type="project" value="InterPro"/>
</dbReference>
<protein>
    <submittedName>
        <fullName evidence="3">N-acetylmuramoyl-L-alanine amidase</fullName>
    </submittedName>
</protein>
<dbReference type="OrthoDB" id="9763643at2"/>
<dbReference type="InterPro" id="IPR002508">
    <property type="entry name" value="MurNAc-LAA_cat"/>
</dbReference>
<dbReference type="InterPro" id="IPR050695">
    <property type="entry name" value="N-acetylmuramoyl_amidase_3"/>
</dbReference>
<dbReference type="GO" id="GO:0008745">
    <property type="term" value="F:N-acetylmuramoyl-L-alanine amidase activity"/>
    <property type="evidence" value="ECO:0007669"/>
    <property type="project" value="InterPro"/>
</dbReference>
<dbReference type="SMART" id="SM00646">
    <property type="entry name" value="Ami_3"/>
    <property type="match status" value="1"/>
</dbReference>
<keyword evidence="4" id="KW-1185">Reference proteome</keyword>
<reference evidence="3 4" key="1">
    <citation type="submission" date="2017-05" db="EMBL/GenBank/DDBJ databases">
        <authorList>
            <person name="Varghese N."/>
            <person name="Submissions S."/>
        </authorList>
    </citation>
    <scope>NUCLEOTIDE SEQUENCE [LARGE SCALE GENOMIC DNA]</scope>
    <source>
        <strain evidence="3 4">DSM 45474</strain>
    </source>
</reference>
<dbReference type="GO" id="GO:0030288">
    <property type="term" value="C:outer membrane-bounded periplasmic space"/>
    <property type="evidence" value="ECO:0007669"/>
    <property type="project" value="TreeGrafter"/>
</dbReference>
<evidence type="ECO:0000313" key="4">
    <source>
        <dbReference type="Proteomes" id="UP000315636"/>
    </source>
</evidence>
<dbReference type="Proteomes" id="UP000315636">
    <property type="component" value="Unassembled WGS sequence"/>
</dbReference>
<dbReference type="PANTHER" id="PTHR30404">
    <property type="entry name" value="N-ACETYLMURAMOYL-L-ALANINE AMIDASE"/>
    <property type="match status" value="1"/>
</dbReference>
<name>A0A521FAI5_9BACL</name>
<dbReference type="RefSeq" id="WP_142506704.1">
    <property type="nucleotide sequence ID" value="NZ_FXTI01000015.1"/>
</dbReference>
<organism evidence="3 4">
    <name type="scientific">Melghirimyces algeriensis</name>
    <dbReference type="NCBI Taxonomy" id="910412"/>
    <lineage>
        <taxon>Bacteria</taxon>
        <taxon>Bacillati</taxon>
        <taxon>Bacillota</taxon>
        <taxon>Bacilli</taxon>
        <taxon>Bacillales</taxon>
        <taxon>Thermoactinomycetaceae</taxon>
        <taxon>Melghirimyces</taxon>
    </lineage>
</organism>
<evidence type="ECO:0000259" key="2">
    <source>
        <dbReference type="SMART" id="SM00646"/>
    </source>
</evidence>
<dbReference type="PANTHER" id="PTHR30404:SF0">
    <property type="entry name" value="N-ACETYLMURAMOYL-L-ALANINE AMIDASE AMIC"/>
    <property type="match status" value="1"/>
</dbReference>
<dbReference type="AlphaFoldDB" id="A0A521FAI5"/>
<sequence>MSKVVVIDPGHGGKDPGATGHGLKEKDLTLKISKYAYDYLESNYEGVKVYMTRTKDTYPSLSGRCRYEKSKNADLFCSIHVNAGGGNGFESYVLRGAYTSTRRKQKIIHDEIMKVCPSGWRDRGRKQAGFYVLKHTRSSAILTENGFIDTKSNADDLKKDSFLKKLGYAHAKGIAKALGLKRKTKEEGKGKNKGEEKKKLKEFWRIHKNGKQIGYYDIDENARKMIHEVLEKSMIANEKEIDIKVERDLKYV</sequence>
<dbReference type="Gene3D" id="3.40.630.40">
    <property type="entry name" value="Zn-dependent exopeptidases"/>
    <property type="match status" value="1"/>
</dbReference>
<dbReference type="EMBL" id="FXTI01000015">
    <property type="protein sequence ID" value="SMO93054.1"/>
    <property type="molecule type" value="Genomic_DNA"/>
</dbReference>
<dbReference type="Pfam" id="PF01520">
    <property type="entry name" value="Amidase_3"/>
    <property type="match status" value="1"/>
</dbReference>
<evidence type="ECO:0000313" key="3">
    <source>
        <dbReference type="EMBL" id="SMO93054.1"/>
    </source>
</evidence>
<accession>A0A521FAI5</accession>
<dbReference type="SUPFAM" id="SSF53187">
    <property type="entry name" value="Zn-dependent exopeptidases"/>
    <property type="match status" value="1"/>
</dbReference>
<keyword evidence="1" id="KW-0378">Hydrolase</keyword>
<feature type="domain" description="MurNAc-LAA" evidence="2">
    <location>
        <begin position="67"/>
        <end position="175"/>
    </location>
</feature>